<evidence type="ECO:0000313" key="4">
    <source>
        <dbReference type="EMBL" id="SHF11127.1"/>
    </source>
</evidence>
<keyword evidence="1" id="KW-1133">Transmembrane helix</keyword>
<dbReference type="RefSeq" id="WP_073000780.1">
    <property type="nucleotide sequence ID" value="NZ_FQUM01000003.1"/>
</dbReference>
<dbReference type="Pfam" id="PF16344">
    <property type="entry name" value="FecR_C"/>
    <property type="match status" value="1"/>
</dbReference>
<dbReference type="EMBL" id="FQUM01000003">
    <property type="protein sequence ID" value="SHF11127.1"/>
    <property type="molecule type" value="Genomic_DNA"/>
</dbReference>
<dbReference type="FunFam" id="2.60.120.1440:FF:000001">
    <property type="entry name" value="Putative anti-sigma factor"/>
    <property type="match status" value="1"/>
</dbReference>
<keyword evidence="1" id="KW-0812">Transmembrane</keyword>
<dbReference type="Pfam" id="PF04773">
    <property type="entry name" value="FecR"/>
    <property type="match status" value="1"/>
</dbReference>
<dbReference type="Gene3D" id="3.55.50.30">
    <property type="match status" value="1"/>
</dbReference>
<evidence type="ECO:0000259" key="3">
    <source>
        <dbReference type="Pfam" id="PF16344"/>
    </source>
</evidence>
<protein>
    <submittedName>
        <fullName evidence="4">FecR family protein</fullName>
    </submittedName>
</protein>
<gene>
    <name evidence="4" type="ORF">SAMN05444274_103525</name>
</gene>
<evidence type="ECO:0000256" key="1">
    <source>
        <dbReference type="SAM" id="Phobius"/>
    </source>
</evidence>
<dbReference type="GO" id="GO:0016989">
    <property type="term" value="F:sigma factor antagonist activity"/>
    <property type="evidence" value="ECO:0007669"/>
    <property type="project" value="TreeGrafter"/>
</dbReference>
<evidence type="ECO:0000259" key="2">
    <source>
        <dbReference type="Pfam" id="PF04773"/>
    </source>
</evidence>
<dbReference type="InterPro" id="IPR006860">
    <property type="entry name" value="FecR"/>
</dbReference>
<dbReference type="PANTHER" id="PTHR30273:SF2">
    <property type="entry name" value="PROTEIN FECR"/>
    <property type="match status" value="1"/>
</dbReference>
<feature type="domain" description="FecR protein" evidence="2">
    <location>
        <begin position="187"/>
        <end position="280"/>
    </location>
</feature>
<evidence type="ECO:0000313" key="5">
    <source>
        <dbReference type="Proteomes" id="UP000184164"/>
    </source>
</evidence>
<proteinExistence type="predicted"/>
<dbReference type="AlphaFoldDB" id="A0A1M4YZY0"/>
<feature type="domain" description="Protein FecR C-terminal" evidence="3">
    <location>
        <begin position="334"/>
        <end position="399"/>
    </location>
</feature>
<dbReference type="PANTHER" id="PTHR30273">
    <property type="entry name" value="PERIPLASMIC SIGNAL SENSOR AND SIGMA FACTOR ACTIVATOR FECR-RELATED"/>
    <property type="match status" value="1"/>
</dbReference>
<dbReference type="Gene3D" id="2.60.120.1440">
    <property type="match status" value="1"/>
</dbReference>
<sequence>MDKKYTKYTVEDLTQDRAFILWVRKKKNHLAWINFLQENPDKKKEIETARKIIELLKSKQADISEEEMYAVWNNIELFHTLHQRKRKLQIQKILRYAAILILTLAIGAIIPYFYFKQDYKRYSKITVSQPNQGEARLILADGAEVRLKDKESKLQFDKSGEKIKLNNDSIIEQSTAKQKNQTTMNQVVVPFGQRASLELSDGTKVWLNAGSKLIFPPIFDSNNRSVFLEGEAFFNVTKNKEKPFIVATNEVSVTVLGTEFNISAYSSDEELETVLVEGSIIIEEQQYFKLRTNKIVLTPGQKAIYNRKNSNTTVVNNVDLDYYTFWKDGLLHCKSESILNIFKRLSRYYNVEFITERSIDINDQMAGKLDLKDSLPDVLDVIQDVAPVTYTIDGNRVYIYDKFNYLRMRK</sequence>
<organism evidence="4 5">
    <name type="scientific">Mariniphaga anaerophila</name>
    <dbReference type="NCBI Taxonomy" id="1484053"/>
    <lineage>
        <taxon>Bacteria</taxon>
        <taxon>Pseudomonadati</taxon>
        <taxon>Bacteroidota</taxon>
        <taxon>Bacteroidia</taxon>
        <taxon>Marinilabiliales</taxon>
        <taxon>Prolixibacteraceae</taxon>
        <taxon>Mariniphaga</taxon>
    </lineage>
</organism>
<name>A0A1M4YZY0_9BACT</name>
<dbReference type="InterPro" id="IPR032508">
    <property type="entry name" value="FecR_C"/>
</dbReference>
<reference evidence="4 5" key="1">
    <citation type="submission" date="2016-11" db="EMBL/GenBank/DDBJ databases">
        <authorList>
            <person name="Jaros S."/>
            <person name="Januszkiewicz K."/>
            <person name="Wedrychowicz H."/>
        </authorList>
    </citation>
    <scope>NUCLEOTIDE SEQUENCE [LARGE SCALE GENOMIC DNA]</scope>
    <source>
        <strain evidence="4 5">DSM 26910</strain>
    </source>
</reference>
<keyword evidence="5" id="KW-1185">Reference proteome</keyword>
<feature type="transmembrane region" description="Helical" evidence="1">
    <location>
        <begin position="93"/>
        <end position="115"/>
    </location>
</feature>
<keyword evidence="1" id="KW-0472">Membrane</keyword>
<dbReference type="InterPro" id="IPR012373">
    <property type="entry name" value="Ferrdict_sens_TM"/>
</dbReference>
<dbReference type="STRING" id="1484053.SAMN05444274_103525"/>
<dbReference type="Proteomes" id="UP000184164">
    <property type="component" value="Unassembled WGS sequence"/>
</dbReference>
<accession>A0A1M4YZY0</accession>
<dbReference type="OrthoDB" id="1123467at2"/>